<dbReference type="Proteomes" id="UP000076481">
    <property type="component" value="Unassembled WGS sequence"/>
</dbReference>
<dbReference type="PANTHER" id="PTHR39087">
    <property type="entry name" value="UPF0104 MEMBRANE PROTEIN MJ1595"/>
    <property type="match status" value="1"/>
</dbReference>
<evidence type="ECO:0000256" key="6">
    <source>
        <dbReference type="SAM" id="Phobius"/>
    </source>
</evidence>
<feature type="transmembrane region" description="Helical" evidence="6">
    <location>
        <begin position="12"/>
        <end position="31"/>
    </location>
</feature>
<reference evidence="7 8" key="1">
    <citation type="submission" date="2016-03" db="EMBL/GenBank/DDBJ databases">
        <title>Speciation and ecological success in dimly lit waters: horizontal gene transfer in a green sulfur bacteria bloom unveiled by metagenomic assembly.</title>
        <authorList>
            <person name="Llorens-Mares T."/>
            <person name="Liu Z."/>
            <person name="Allen L.Z."/>
            <person name="Rusch D.B."/>
            <person name="Craig M.T."/>
            <person name="Dupont C.L."/>
            <person name="Bryant D.A."/>
            <person name="Casamayor E.O."/>
        </authorList>
    </citation>
    <scope>NUCLEOTIDE SEQUENCE [LARGE SCALE GENOMIC DNA]</scope>
    <source>
        <strain evidence="7">CIII</strain>
    </source>
</reference>
<evidence type="ECO:0000313" key="7">
    <source>
        <dbReference type="EMBL" id="KZK74746.1"/>
    </source>
</evidence>
<keyword evidence="2" id="KW-1003">Cell membrane</keyword>
<dbReference type="InterPro" id="IPR022791">
    <property type="entry name" value="L-PG_synthase/AglD"/>
</dbReference>
<evidence type="ECO:0000256" key="4">
    <source>
        <dbReference type="ARBA" id="ARBA00022989"/>
    </source>
</evidence>
<comment type="caution">
    <text evidence="7">The sequence shown here is derived from an EMBL/GenBank/DDBJ whole genome shotgun (WGS) entry which is preliminary data.</text>
</comment>
<feature type="transmembrane region" description="Helical" evidence="6">
    <location>
        <begin position="130"/>
        <end position="151"/>
    </location>
</feature>
<dbReference type="EMBL" id="LVWG01000019">
    <property type="protein sequence ID" value="KZK74746.1"/>
    <property type="molecule type" value="Genomic_DNA"/>
</dbReference>
<evidence type="ECO:0000256" key="1">
    <source>
        <dbReference type="ARBA" id="ARBA00004651"/>
    </source>
</evidence>
<feature type="transmembrane region" description="Helical" evidence="6">
    <location>
        <begin position="163"/>
        <end position="187"/>
    </location>
</feature>
<organism evidence="7 8">
    <name type="scientific">Pelodictyon luteolum</name>
    <dbReference type="NCBI Taxonomy" id="1100"/>
    <lineage>
        <taxon>Bacteria</taxon>
        <taxon>Pseudomonadati</taxon>
        <taxon>Chlorobiota</taxon>
        <taxon>Chlorobiia</taxon>
        <taxon>Chlorobiales</taxon>
        <taxon>Chlorobiaceae</taxon>
        <taxon>Chlorobium/Pelodictyon group</taxon>
        <taxon>Pelodictyon</taxon>
    </lineage>
</organism>
<comment type="subcellular location">
    <subcellularLocation>
        <location evidence="1">Cell membrane</location>
        <topology evidence="1">Multi-pass membrane protein</topology>
    </subcellularLocation>
</comment>
<protein>
    <recommendedName>
        <fullName evidence="9">Flippase-like domain-containing protein</fullName>
    </recommendedName>
</protein>
<feature type="transmembrane region" description="Helical" evidence="6">
    <location>
        <begin position="37"/>
        <end position="60"/>
    </location>
</feature>
<evidence type="ECO:0008006" key="9">
    <source>
        <dbReference type="Google" id="ProtNLM"/>
    </source>
</evidence>
<evidence type="ECO:0000256" key="5">
    <source>
        <dbReference type="ARBA" id="ARBA00023136"/>
    </source>
</evidence>
<evidence type="ECO:0000256" key="2">
    <source>
        <dbReference type="ARBA" id="ARBA00022475"/>
    </source>
</evidence>
<evidence type="ECO:0000256" key="3">
    <source>
        <dbReference type="ARBA" id="ARBA00022692"/>
    </source>
</evidence>
<name>A0A165M2T0_PELLU</name>
<accession>A0A165M2T0</accession>
<keyword evidence="3 6" id="KW-0812">Transmembrane</keyword>
<feature type="transmembrane region" description="Helical" evidence="6">
    <location>
        <begin position="241"/>
        <end position="261"/>
    </location>
</feature>
<proteinExistence type="predicted"/>
<dbReference type="Pfam" id="PF03706">
    <property type="entry name" value="LPG_synthase_TM"/>
    <property type="match status" value="1"/>
</dbReference>
<dbReference type="PANTHER" id="PTHR39087:SF2">
    <property type="entry name" value="UPF0104 MEMBRANE PROTEIN MJ1595"/>
    <property type="match status" value="1"/>
</dbReference>
<dbReference type="GO" id="GO:0005886">
    <property type="term" value="C:plasma membrane"/>
    <property type="evidence" value="ECO:0007669"/>
    <property type="project" value="UniProtKB-SubCell"/>
</dbReference>
<dbReference type="RefSeq" id="WP_303681140.1">
    <property type="nucleotide sequence ID" value="NZ_LVWG01000019.1"/>
</dbReference>
<keyword evidence="4 6" id="KW-1133">Transmembrane helix</keyword>
<keyword evidence="5 6" id="KW-0472">Membrane</keyword>
<sequence length="360" mass="39933">MQKGQRSVSTWTGYAGLGVGLVLIVLLFRSIDLQRSIELIASIGFSSVFILLPFFALHFFETLAWVEVFPPGTKGIRFWPLMKIQVIAETVSMTLPAGVAVGEPLRPYLCNRQMGIDTPVAVAAVAVRKLLLGAMQGVYTVIGALAGFMLLQQVSEDLTGFGGLGYLMLAVGTGVFLLFMVFLLLILNSNSATALHRMLMLVPFKRAKEWLLLRESGFLDTDRQLRSFRGASPMRLFKSTFWYLLGWAMLALESFIILRLLGVDISFSQVLAIDTTLVMLRAVFFFIPSGLGIQDLGYLAFFQAIGIPDAMAYGGAFILLRRFKEVLWYSSGYLWMFLSGVHLSDAEGLDPQKHVRGERS</sequence>
<evidence type="ECO:0000313" key="8">
    <source>
        <dbReference type="Proteomes" id="UP000076481"/>
    </source>
</evidence>
<feature type="transmembrane region" description="Helical" evidence="6">
    <location>
        <begin position="326"/>
        <end position="344"/>
    </location>
</feature>
<dbReference type="AlphaFoldDB" id="A0A165M2T0"/>
<gene>
    <name evidence="7" type="ORF">A3K90_04695</name>
</gene>